<evidence type="ECO:0000259" key="5">
    <source>
        <dbReference type="Pfam" id="PF02576"/>
    </source>
</evidence>
<evidence type="ECO:0000313" key="7">
    <source>
        <dbReference type="Proteomes" id="UP000239415"/>
    </source>
</evidence>
<feature type="compositionally biased region" description="Acidic residues" evidence="4">
    <location>
        <begin position="190"/>
        <end position="209"/>
    </location>
</feature>
<keyword evidence="7" id="KW-1185">Reference proteome</keyword>
<name>A0A2T0KE53_9ACTN</name>
<organism evidence="6 7">
    <name type="scientific">Actinoplanes italicus</name>
    <dbReference type="NCBI Taxonomy" id="113567"/>
    <lineage>
        <taxon>Bacteria</taxon>
        <taxon>Bacillati</taxon>
        <taxon>Actinomycetota</taxon>
        <taxon>Actinomycetes</taxon>
        <taxon>Micromonosporales</taxon>
        <taxon>Micromonosporaceae</taxon>
        <taxon>Actinoplanes</taxon>
    </lineage>
</organism>
<evidence type="ECO:0000256" key="1">
    <source>
        <dbReference type="ARBA" id="ARBA00022490"/>
    </source>
</evidence>
<dbReference type="Pfam" id="PF02576">
    <property type="entry name" value="RimP_N"/>
    <property type="match status" value="1"/>
</dbReference>
<dbReference type="PANTHER" id="PTHR33867">
    <property type="entry name" value="RIBOSOME MATURATION FACTOR RIMP"/>
    <property type="match status" value="1"/>
</dbReference>
<accession>A0A2T0KE53</accession>
<comment type="subcellular location">
    <subcellularLocation>
        <location evidence="3">Cytoplasm</location>
    </subcellularLocation>
</comment>
<dbReference type="Proteomes" id="UP000239415">
    <property type="component" value="Unassembled WGS sequence"/>
</dbReference>
<dbReference type="InterPro" id="IPR028989">
    <property type="entry name" value="RimP_N"/>
</dbReference>
<dbReference type="InterPro" id="IPR035956">
    <property type="entry name" value="RimP_N_sf"/>
</dbReference>
<dbReference type="HAMAP" id="MF_01077">
    <property type="entry name" value="RimP"/>
    <property type="match status" value="1"/>
</dbReference>
<dbReference type="GO" id="GO:0000028">
    <property type="term" value="P:ribosomal small subunit assembly"/>
    <property type="evidence" value="ECO:0007669"/>
    <property type="project" value="TreeGrafter"/>
</dbReference>
<protein>
    <recommendedName>
        <fullName evidence="3">Ribosome maturation factor RimP</fullName>
    </recommendedName>
</protein>
<keyword evidence="2 3" id="KW-0690">Ribosome biogenesis</keyword>
<dbReference type="InterPro" id="IPR003728">
    <property type="entry name" value="Ribosome_maturation_RimP"/>
</dbReference>
<feature type="region of interest" description="Disordered" evidence="4">
    <location>
        <begin position="1"/>
        <end position="37"/>
    </location>
</feature>
<gene>
    <name evidence="3" type="primary">rimP</name>
    <name evidence="6" type="ORF">CLV67_106366</name>
</gene>
<dbReference type="OrthoDB" id="9805006at2"/>
<dbReference type="EMBL" id="PVMZ01000006">
    <property type="protein sequence ID" value="PRX21585.1"/>
    <property type="molecule type" value="Genomic_DNA"/>
</dbReference>
<dbReference type="SUPFAM" id="SSF75420">
    <property type="entry name" value="YhbC-like, N-terminal domain"/>
    <property type="match status" value="1"/>
</dbReference>
<dbReference type="AlphaFoldDB" id="A0A2T0KE53"/>
<dbReference type="GO" id="GO:0006412">
    <property type="term" value="P:translation"/>
    <property type="evidence" value="ECO:0007669"/>
    <property type="project" value="TreeGrafter"/>
</dbReference>
<feature type="region of interest" description="Disordered" evidence="4">
    <location>
        <begin position="186"/>
        <end position="209"/>
    </location>
</feature>
<keyword evidence="1 3" id="KW-0963">Cytoplasm</keyword>
<evidence type="ECO:0000256" key="4">
    <source>
        <dbReference type="SAM" id="MobiDB-lite"/>
    </source>
</evidence>
<evidence type="ECO:0000313" key="6">
    <source>
        <dbReference type="EMBL" id="PRX21585.1"/>
    </source>
</evidence>
<dbReference type="PANTHER" id="PTHR33867:SF1">
    <property type="entry name" value="RIBOSOME MATURATION FACTOR RIMP"/>
    <property type="match status" value="1"/>
</dbReference>
<proteinExistence type="inferred from homology"/>
<dbReference type="Gene3D" id="3.30.300.70">
    <property type="entry name" value="RimP-like superfamily, N-terminal"/>
    <property type="match status" value="1"/>
</dbReference>
<dbReference type="GO" id="GO:0005829">
    <property type="term" value="C:cytosol"/>
    <property type="evidence" value="ECO:0007669"/>
    <property type="project" value="TreeGrafter"/>
</dbReference>
<dbReference type="NCBIfam" id="NF000930">
    <property type="entry name" value="PRK00092.2-2"/>
    <property type="match status" value="1"/>
</dbReference>
<evidence type="ECO:0000256" key="2">
    <source>
        <dbReference type="ARBA" id="ARBA00022517"/>
    </source>
</evidence>
<comment type="function">
    <text evidence="3">Required for maturation of 30S ribosomal subunits.</text>
</comment>
<evidence type="ECO:0000256" key="3">
    <source>
        <dbReference type="HAMAP-Rule" id="MF_01077"/>
    </source>
</evidence>
<sequence>MTQRGRAGARPGGRPGGNRRSRPEPETRSTPVPPRVDLTAARTRLREVVEPVVAKAGYDLEDLTLTRAGRRFVVRVLIDTDGGISLDDVAVVSREISEALDTAEESGGEVLAGEYQLEVGSPGVDRPLTEPRHWRRNTGRLVAVNGLVGRVVSAGDAGVVLDVDGATRELGWAELGAGKVQIEFKRMDEAEFDESDDDDEDDDEGEGEE</sequence>
<comment type="caution">
    <text evidence="6">The sequence shown here is derived from an EMBL/GenBank/DDBJ whole genome shotgun (WGS) entry which is preliminary data.</text>
</comment>
<comment type="similarity">
    <text evidence="3">Belongs to the RimP family.</text>
</comment>
<reference evidence="6 7" key="1">
    <citation type="submission" date="2018-03" db="EMBL/GenBank/DDBJ databases">
        <title>Genomic Encyclopedia of Archaeal and Bacterial Type Strains, Phase II (KMG-II): from individual species to whole genera.</title>
        <authorList>
            <person name="Goeker M."/>
        </authorList>
    </citation>
    <scope>NUCLEOTIDE SEQUENCE [LARGE SCALE GENOMIC DNA]</scope>
    <source>
        <strain evidence="6 7">DSM 43146</strain>
    </source>
</reference>
<dbReference type="RefSeq" id="WP_106319774.1">
    <property type="nucleotide sequence ID" value="NZ_BOMO01000005.1"/>
</dbReference>
<feature type="domain" description="Ribosome maturation factor RimP N-terminal" evidence="5">
    <location>
        <begin position="49"/>
        <end position="125"/>
    </location>
</feature>